<organism evidence="2 3">
    <name type="scientific">Arthroderma otae (strain ATCC MYA-4605 / CBS 113480)</name>
    <name type="common">Microsporum canis</name>
    <dbReference type="NCBI Taxonomy" id="554155"/>
    <lineage>
        <taxon>Eukaryota</taxon>
        <taxon>Fungi</taxon>
        <taxon>Dikarya</taxon>
        <taxon>Ascomycota</taxon>
        <taxon>Pezizomycotina</taxon>
        <taxon>Eurotiomycetes</taxon>
        <taxon>Eurotiomycetidae</taxon>
        <taxon>Onygenales</taxon>
        <taxon>Arthrodermataceae</taxon>
        <taxon>Microsporum</taxon>
    </lineage>
</organism>
<name>C5FKG1_ARTOC</name>
<gene>
    <name evidence="2" type="ORF">MCYG_03002</name>
</gene>
<accession>C5FKG1</accession>
<evidence type="ECO:0000313" key="3">
    <source>
        <dbReference type="Proteomes" id="UP000002035"/>
    </source>
</evidence>
<keyword evidence="3" id="KW-1185">Reference proteome</keyword>
<proteinExistence type="predicted"/>
<dbReference type="VEuPathDB" id="FungiDB:MCYG_03002"/>
<evidence type="ECO:0000313" key="2">
    <source>
        <dbReference type="EMBL" id="EEQ30183.1"/>
    </source>
</evidence>
<dbReference type="RefSeq" id="XP_002847496.1">
    <property type="nucleotide sequence ID" value="XM_002847450.1"/>
</dbReference>
<feature type="region of interest" description="Disordered" evidence="1">
    <location>
        <begin position="77"/>
        <end position="101"/>
    </location>
</feature>
<dbReference type="AlphaFoldDB" id="C5FKG1"/>
<evidence type="ECO:0000256" key="1">
    <source>
        <dbReference type="SAM" id="MobiDB-lite"/>
    </source>
</evidence>
<dbReference type="EMBL" id="DS995703">
    <property type="protein sequence ID" value="EEQ30183.1"/>
    <property type="molecule type" value="Genomic_DNA"/>
</dbReference>
<dbReference type="Proteomes" id="UP000002035">
    <property type="component" value="Unassembled WGS sequence"/>
</dbReference>
<dbReference type="GeneID" id="9225023"/>
<protein>
    <submittedName>
        <fullName evidence="2">Uncharacterized protein</fullName>
    </submittedName>
</protein>
<dbReference type="HOGENOM" id="CLU_2291051_0_0_1"/>
<sequence length="101" mass="11123">MTPGGRRRQLSWTTAYHLRSPISSTRLEGGEGYIISVQRSAREERERERARAQMAKSPSLGWFAGFAAESKVQWSLARDKDSSHGSLGKRRSGDGSTARGG</sequence>
<reference evidence="3" key="1">
    <citation type="journal article" date="2012" name="MBio">
        <title>Comparative genome analysis of Trichophyton rubrum and related dermatophytes reveals candidate genes involved in infection.</title>
        <authorList>
            <person name="Martinez D.A."/>
            <person name="Oliver B.G."/>
            <person name="Graeser Y."/>
            <person name="Goldberg J.M."/>
            <person name="Li W."/>
            <person name="Martinez-Rossi N.M."/>
            <person name="Monod M."/>
            <person name="Shelest E."/>
            <person name="Barton R.C."/>
            <person name="Birch E."/>
            <person name="Brakhage A.A."/>
            <person name="Chen Z."/>
            <person name="Gurr S.J."/>
            <person name="Heiman D."/>
            <person name="Heitman J."/>
            <person name="Kosti I."/>
            <person name="Rossi A."/>
            <person name="Saif S."/>
            <person name="Samalova M."/>
            <person name="Saunders C.W."/>
            <person name="Shea T."/>
            <person name="Summerbell R.C."/>
            <person name="Xu J."/>
            <person name="Young S."/>
            <person name="Zeng Q."/>
            <person name="Birren B.W."/>
            <person name="Cuomo C.A."/>
            <person name="White T.C."/>
        </authorList>
    </citation>
    <scope>NUCLEOTIDE SEQUENCE [LARGE SCALE GENOMIC DNA]</scope>
    <source>
        <strain evidence="3">ATCC MYA-4605 / CBS 113480</strain>
    </source>
</reference>